<dbReference type="GO" id="GO:0030527">
    <property type="term" value="F:structural constituent of chromatin"/>
    <property type="evidence" value="ECO:0007669"/>
    <property type="project" value="InterPro"/>
</dbReference>
<dbReference type="Gene3D" id="4.10.520.10">
    <property type="entry name" value="IHF-like DNA-binding proteins"/>
    <property type="match status" value="1"/>
</dbReference>
<dbReference type="CDD" id="cd13831">
    <property type="entry name" value="HU"/>
    <property type="match status" value="1"/>
</dbReference>
<accession>A0A644UL62</accession>
<evidence type="ECO:0000313" key="2">
    <source>
        <dbReference type="EMBL" id="MPL79592.1"/>
    </source>
</evidence>
<dbReference type="PANTHER" id="PTHR33175:SF3">
    <property type="entry name" value="DNA-BINDING PROTEIN HU-BETA"/>
    <property type="match status" value="1"/>
</dbReference>
<gene>
    <name evidence="2" type="primary">hup_9</name>
    <name evidence="2" type="ORF">SDC9_25476</name>
</gene>
<dbReference type="SUPFAM" id="SSF47729">
    <property type="entry name" value="IHF-like DNA-binding proteins"/>
    <property type="match status" value="1"/>
</dbReference>
<dbReference type="Pfam" id="PF00216">
    <property type="entry name" value="Bac_DNA_binding"/>
    <property type="match status" value="1"/>
</dbReference>
<dbReference type="SMART" id="SM00411">
    <property type="entry name" value="BHL"/>
    <property type="match status" value="1"/>
</dbReference>
<dbReference type="GO" id="GO:0005829">
    <property type="term" value="C:cytosol"/>
    <property type="evidence" value="ECO:0007669"/>
    <property type="project" value="TreeGrafter"/>
</dbReference>
<comment type="caution">
    <text evidence="2">The sequence shown here is derived from an EMBL/GenBank/DDBJ whole genome shotgun (WGS) entry which is preliminary data.</text>
</comment>
<organism evidence="2">
    <name type="scientific">bioreactor metagenome</name>
    <dbReference type="NCBI Taxonomy" id="1076179"/>
    <lineage>
        <taxon>unclassified sequences</taxon>
        <taxon>metagenomes</taxon>
        <taxon>ecological metagenomes</taxon>
    </lineage>
</organism>
<evidence type="ECO:0000256" key="1">
    <source>
        <dbReference type="ARBA" id="ARBA00023125"/>
    </source>
</evidence>
<sequence>MTKKDFIHLMSAKADLNLKQSGAAYDAFLKVIEEKLKAGEKVSFIGFGSFNVVDKPARTARNPRTGKAIKVAAKKVVKFRPGSGLKTLKKGKK</sequence>
<dbReference type="InterPro" id="IPR010992">
    <property type="entry name" value="IHF-like_DNA-bd_dom_sf"/>
</dbReference>
<dbReference type="InterPro" id="IPR020816">
    <property type="entry name" value="Histone-like_DNA-bd_CS"/>
</dbReference>
<proteinExistence type="predicted"/>
<dbReference type="AlphaFoldDB" id="A0A644UL62"/>
<dbReference type="EMBL" id="VSSQ01000128">
    <property type="protein sequence ID" value="MPL79592.1"/>
    <property type="molecule type" value="Genomic_DNA"/>
</dbReference>
<name>A0A644UL62_9ZZZZ</name>
<keyword evidence="1 2" id="KW-0238">DNA-binding</keyword>
<dbReference type="PANTHER" id="PTHR33175">
    <property type="entry name" value="DNA-BINDING PROTEIN HU"/>
    <property type="match status" value="1"/>
</dbReference>
<dbReference type="PRINTS" id="PR01727">
    <property type="entry name" value="DNABINDINGHU"/>
</dbReference>
<dbReference type="InterPro" id="IPR000119">
    <property type="entry name" value="Hist_DNA-bd"/>
</dbReference>
<reference evidence="2" key="1">
    <citation type="submission" date="2019-08" db="EMBL/GenBank/DDBJ databases">
        <authorList>
            <person name="Kucharzyk K."/>
            <person name="Murdoch R.W."/>
            <person name="Higgins S."/>
            <person name="Loffler F."/>
        </authorList>
    </citation>
    <scope>NUCLEOTIDE SEQUENCE</scope>
</reference>
<dbReference type="PROSITE" id="PS00045">
    <property type="entry name" value="HISTONE_LIKE"/>
    <property type="match status" value="1"/>
</dbReference>
<dbReference type="GO" id="GO:0003677">
    <property type="term" value="F:DNA binding"/>
    <property type="evidence" value="ECO:0007669"/>
    <property type="project" value="UniProtKB-KW"/>
</dbReference>
<protein>
    <submittedName>
        <fullName evidence="2">DNA-binding protein HU</fullName>
    </submittedName>
</protein>